<dbReference type="PANTHER" id="PTHR43102">
    <property type="entry name" value="SLR1143 PROTEIN"/>
    <property type="match status" value="1"/>
</dbReference>
<dbReference type="InterPro" id="IPR003018">
    <property type="entry name" value="GAF"/>
</dbReference>
<sequence>MRAPLIPNNEVERLNELYSFKVLDSFEEKDYDYITHLASQICNTKYSLITLIDKDRQWFKSKCGIGINETHRDVSFCGHVIVENKDVYIVEDARKSLTFFDNPFVVENPNVVFYAGVPLRSENGFALGTLCVFHDDLIELSEEQLYSLKGLANQVMNLLNLRKTNLILSEQSKLLEAKNSNLEDFFKFFKDLIVVTDLKLNLINSNESWSKNFGKNELTNDEQNFLDFVFCEDKKVVDLQVDKALKMSISDNFVCKMKDNDFVFKEIIWRIYFLEDNYYFYGRDVTHQKNTESNLLKLLNLSKSQNERLQNFAHIVSHNLRSHSTNISSLVHLIGEKYPVKENDFFKMLLLASENMIETTNNLSDVALLYSSNKDEINKFKLKKFIKKSIDTFQLELNRNNISVDINVHESIEIYGFAEYLDSVFQNLISNAIKYSRESNYKFLRIVSHDEENYIKLSFEDNGLGIDLSRYKDKIFGMYKTFHYTENSRGLGLFITKNQMEAMGGWIEVESEVNIGSKFNLYFKKNND</sequence>
<dbReference type="PROSITE" id="PS50109">
    <property type="entry name" value="HIS_KIN"/>
    <property type="match status" value="1"/>
</dbReference>
<reference evidence="4 5" key="1">
    <citation type="journal article" date="2015" name="Stand. Genomic Sci.">
        <title>Genomic Encyclopedia of Bacterial and Archaeal Type Strains, Phase III: the genomes of soil and plant-associated and newly described type strains.</title>
        <authorList>
            <person name="Whitman W.B."/>
            <person name="Woyke T."/>
            <person name="Klenk H.P."/>
            <person name="Zhou Y."/>
            <person name="Lilburn T.G."/>
            <person name="Beck B.J."/>
            <person name="De Vos P."/>
            <person name="Vandamme P."/>
            <person name="Eisen J.A."/>
            <person name="Garrity G."/>
            <person name="Hugenholtz P."/>
            <person name="Kyrpides N.C."/>
        </authorList>
    </citation>
    <scope>NUCLEOTIDE SEQUENCE [LARGE SCALE GENOMIC DNA]</scope>
    <source>
        <strain evidence="4 5">CGMCC 1.6844</strain>
    </source>
</reference>
<keyword evidence="5" id="KW-1185">Reference proteome</keyword>
<dbReference type="EMBL" id="VLKM01000015">
    <property type="protein sequence ID" value="TWH92081.1"/>
    <property type="molecule type" value="Genomic_DNA"/>
</dbReference>
<dbReference type="InterPro" id="IPR003594">
    <property type="entry name" value="HATPase_dom"/>
</dbReference>
<feature type="domain" description="Histidine kinase" evidence="3">
    <location>
        <begin position="315"/>
        <end position="527"/>
    </location>
</feature>
<dbReference type="Gene3D" id="3.30.450.40">
    <property type="match status" value="1"/>
</dbReference>
<dbReference type="PANTHER" id="PTHR43102:SF2">
    <property type="entry name" value="GAF DOMAIN-CONTAINING PROTEIN"/>
    <property type="match status" value="1"/>
</dbReference>
<dbReference type="CDD" id="cd00075">
    <property type="entry name" value="HATPase"/>
    <property type="match status" value="1"/>
</dbReference>
<dbReference type="PRINTS" id="PR00344">
    <property type="entry name" value="BCTRLSENSOR"/>
</dbReference>
<name>A0A562K9H2_9FLAO</name>
<evidence type="ECO:0000313" key="4">
    <source>
        <dbReference type="EMBL" id="TWH92081.1"/>
    </source>
</evidence>
<comment type="caution">
    <text evidence="4">The sequence shown here is derived from an EMBL/GenBank/DDBJ whole genome shotgun (WGS) entry which is preliminary data.</text>
</comment>
<evidence type="ECO:0000256" key="1">
    <source>
        <dbReference type="ARBA" id="ARBA00000085"/>
    </source>
</evidence>
<dbReference type="Pfam" id="PF01590">
    <property type="entry name" value="GAF"/>
    <property type="match status" value="1"/>
</dbReference>
<dbReference type="SMART" id="SM00065">
    <property type="entry name" value="GAF"/>
    <property type="match status" value="1"/>
</dbReference>
<proteinExistence type="predicted"/>
<dbReference type="Pfam" id="PF02518">
    <property type="entry name" value="HATPase_c"/>
    <property type="match status" value="1"/>
</dbReference>
<dbReference type="InterPro" id="IPR004358">
    <property type="entry name" value="Sig_transdc_His_kin-like_C"/>
</dbReference>
<dbReference type="GO" id="GO:0004673">
    <property type="term" value="F:protein histidine kinase activity"/>
    <property type="evidence" value="ECO:0007669"/>
    <property type="project" value="UniProtKB-EC"/>
</dbReference>
<accession>A0A562K9H2</accession>
<dbReference type="SMART" id="SM00387">
    <property type="entry name" value="HATPase_c"/>
    <property type="match status" value="1"/>
</dbReference>
<dbReference type="RefSeq" id="WP_133610918.1">
    <property type="nucleotide sequence ID" value="NZ_SNZC01000007.1"/>
</dbReference>
<dbReference type="SUPFAM" id="SSF55781">
    <property type="entry name" value="GAF domain-like"/>
    <property type="match status" value="1"/>
</dbReference>
<evidence type="ECO:0000256" key="2">
    <source>
        <dbReference type="ARBA" id="ARBA00012438"/>
    </source>
</evidence>
<dbReference type="InterPro" id="IPR005467">
    <property type="entry name" value="His_kinase_dom"/>
</dbReference>
<evidence type="ECO:0000313" key="5">
    <source>
        <dbReference type="Proteomes" id="UP000315312"/>
    </source>
</evidence>
<dbReference type="AlphaFoldDB" id="A0A562K9H2"/>
<dbReference type="OrthoDB" id="9811889at2"/>
<protein>
    <recommendedName>
        <fullName evidence="2">histidine kinase</fullName>
        <ecNumber evidence="2">2.7.13.3</ecNumber>
    </recommendedName>
</protein>
<evidence type="ECO:0000259" key="3">
    <source>
        <dbReference type="PROSITE" id="PS50109"/>
    </source>
</evidence>
<comment type="catalytic activity">
    <reaction evidence="1">
        <text>ATP + protein L-histidine = ADP + protein N-phospho-L-histidine.</text>
        <dbReference type="EC" id="2.7.13.3"/>
    </reaction>
</comment>
<dbReference type="EC" id="2.7.13.3" evidence="2"/>
<dbReference type="InterPro" id="IPR036890">
    <property type="entry name" value="HATPase_C_sf"/>
</dbReference>
<dbReference type="Gene3D" id="3.30.565.10">
    <property type="entry name" value="Histidine kinase-like ATPase, C-terminal domain"/>
    <property type="match status" value="1"/>
</dbReference>
<gene>
    <name evidence="4" type="ORF">IP97_02523</name>
</gene>
<dbReference type="Proteomes" id="UP000315312">
    <property type="component" value="Unassembled WGS sequence"/>
</dbReference>
<dbReference type="SUPFAM" id="SSF55874">
    <property type="entry name" value="ATPase domain of HSP90 chaperone/DNA topoisomerase II/histidine kinase"/>
    <property type="match status" value="1"/>
</dbReference>
<dbReference type="InterPro" id="IPR029016">
    <property type="entry name" value="GAF-like_dom_sf"/>
</dbReference>
<organism evidence="4 5">
    <name type="scientific">Flavobacterium cheniae</name>
    <dbReference type="NCBI Taxonomy" id="295428"/>
    <lineage>
        <taxon>Bacteria</taxon>
        <taxon>Pseudomonadati</taxon>
        <taxon>Bacteroidota</taxon>
        <taxon>Flavobacteriia</taxon>
        <taxon>Flavobacteriales</taxon>
        <taxon>Flavobacteriaceae</taxon>
        <taxon>Flavobacterium</taxon>
    </lineage>
</organism>